<keyword evidence="1" id="KW-0472">Membrane</keyword>
<dbReference type="PROSITE" id="PS51257">
    <property type="entry name" value="PROKAR_LIPOPROTEIN"/>
    <property type="match status" value="1"/>
</dbReference>
<evidence type="ECO:0000313" key="2">
    <source>
        <dbReference type="EMBL" id="GJT03092.1"/>
    </source>
</evidence>
<sequence length="176" mass="20081">MINPKDAMPWVGLYVAGATLACILAMTADAFQGFRQWKLWFPNRFFVLNTIYITLIAIAMKLPVDLCITCYLGLDGKVVSIAFLFTMLANFLPSLGLMDDKELLVNMVAWAILMITITLLIRFETEENVYNSNVRSEMKEYAKYVLQIEDDAKLSERISRRANGLKMHQSIPIFLL</sequence>
<feature type="transmembrane region" description="Helical" evidence="1">
    <location>
        <begin position="104"/>
        <end position="123"/>
    </location>
</feature>
<dbReference type="EMBL" id="BQNB010012398">
    <property type="protein sequence ID" value="GJT03092.1"/>
    <property type="molecule type" value="Genomic_DNA"/>
</dbReference>
<evidence type="ECO:0000313" key="3">
    <source>
        <dbReference type="Proteomes" id="UP001151760"/>
    </source>
</evidence>
<dbReference type="Proteomes" id="UP001151760">
    <property type="component" value="Unassembled WGS sequence"/>
</dbReference>
<feature type="transmembrane region" description="Helical" evidence="1">
    <location>
        <begin position="81"/>
        <end position="98"/>
    </location>
</feature>
<accession>A0ABQ5AMX4</accession>
<proteinExistence type="predicted"/>
<comment type="caution">
    <text evidence="2">The sequence shown here is derived from an EMBL/GenBank/DDBJ whole genome shotgun (WGS) entry which is preliminary data.</text>
</comment>
<reference evidence="2" key="2">
    <citation type="submission" date="2022-01" db="EMBL/GenBank/DDBJ databases">
        <authorList>
            <person name="Yamashiro T."/>
            <person name="Shiraishi A."/>
            <person name="Satake H."/>
            <person name="Nakayama K."/>
        </authorList>
    </citation>
    <scope>NUCLEOTIDE SEQUENCE</scope>
</reference>
<gene>
    <name evidence="2" type="ORF">Tco_0824261</name>
</gene>
<organism evidence="2 3">
    <name type="scientific">Tanacetum coccineum</name>
    <dbReference type="NCBI Taxonomy" id="301880"/>
    <lineage>
        <taxon>Eukaryota</taxon>
        <taxon>Viridiplantae</taxon>
        <taxon>Streptophyta</taxon>
        <taxon>Embryophyta</taxon>
        <taxon>Tracheophyta</taxon>
        <taxon>Spermatophyta</taxon>
        <taxon>Magnoliopsida</taxon>
        <taxon>eudicotyledons</taxon>
        <taxon>Gunneridae</taxon>
        <taxon>Pentapetalae</taxon>
        <taxon>asterids</taxon>
        <taxon>campanulids</taxon>
        <taxon>Asterales</taxon>
        <taxon>Asteraceae</taxon>
        <taxon>Asteroideae</taxon>
        <taxon>Anthemideae</taxon>
        <taxon>Anthemidinae</taxon>
        <taxon>Tanacetum</taxon>
    </lineage>
</organism>
<keyword evidence="3" id="KW-1185">Reference proteome</keyword>
<name>A0ABQ5AMX4_9ASTR</name>
<protein>
    <submittedName>
        <fullName evidence="2">Uncharacterized protein</fullName>
    </submittedName>
</protein>
<feature type="transmembrane region" description="Helical" evidence="1">
    <location>
        <begin position="51"/>
        <end position="74"/>
    </location>
</feature>
<dbReference type="PANTHER" id="PTHR35307">
    <property type="entry name" value="PROTEIN, PUTATIVE-RELATED"/>
    <property type="match status" value="1"/>
</dbReference>
<feature type="transmembrane region" description="Helical" evidence="1">
    <location>
        <begin position="12"/>
        <end position="31"/>
    </location>
</feature>
<keyword evidence="1" id="KW-1133">Transmembrane helix</keyword>
<keyword evidence="1" id="KW-0812">Transmembrane</keyword>
<evidence type="ECO:0000256" key="1">
    <source>
        <dbReference type="SAM" id="Phobius"/>
    </source>
</evidence>
<dbReference type="PANTHER" id="PTHR35307:SF9">
    <property type="entry name" value="TRANSMEMBRANE PROTEIN"/>
    <property type="match status" value="1"/>
</dbReference>
<reference evidence="2" key="1">
    <citation type="journal article" date="2022" name="Int. J. Mol. Sci.">
        <title>Draft Genome of Tanacetum Coccineum: Genomic Comparison of Closely Related Tanacetum-Family Plants.</title>
        <authorList>
            <person name="Yamashiro T."/>
            <person name="Shiraishi A."/>
            <person name="Nakayama K."/>
            <person name="Satake H."/>
        </authorList>
    </citation>
    <scope>NUCLEOTIDE SEQUENCE</scope>
</reference>